<dbReference type="Proteomes" id="UP000324800">
    <property type="component" value="Unassembled WGS sequence"/>
</dbReference>
<evidence type="ECO:0000313" key="2">
    <source>
        <dbReference type="Proteomes" id="UP000324800"/>
    </source>
</evidence>
<dbReference type="EMBL" id="SNRW01016622">
    <property type="protein sequence ID" value="KAA6369167.1"/>
    <property type="molecule type" value="Genomic_DNA"/>
</dbReference>
<comment type="caution">
    <text evidence="1">The sequence shown here is derived from an EMBL/GenBank/DDBJ whole genome shotgun (WGS) entry which is preliminary data.</text>
</comment>
<dbReference type="AlphaFoldDB" id="A0A5J4UFG5"/>
<sequence>MAEGLQRKIDGHQLREFRIQRDRREQAFGSIQTVSGLPVHMPTLRIVQKEAFRVRNNNSPNLDDESSDS</sequence>
<name>A0A5J4UFG5_9EUKA</name>
<proteinExistence type="predicted"/>
<evidence type="ECO:0000313" key="1">
    <source>
        <dbReference type="EMBL" id="KAA6369167.1"/>
    </source>
</evidence>
<accession>A0A5J4UFG5</accession>
<gene>
    <name evidence="1" type="ORF">EZS28_035305</name>
</gene>
<protein>
    <submittedName>
        <fullName evidence="1">Uncharacterized protein</fullName>
    </submittedName>
</protein>
<reference evidence="1 2" key="1">
    <citation type="submission" date="2019-03" db="EMBL/GenBank/DDBJ databases">
        <title>Single cell metagenomics reveals metabolic interactions within the superorganism composed of flagellate Streblomastix strix and complex community of Bacteroidetes bacteria on its surface.</title>
        <authorList>
            <person name="Treitli S.C."/>
            <person name="Kolisko M."/>
            <person name="Husnik F."/>
            <person name="Keeling P."/>
            <person name="Hampl V."/>
        </authorList>
    </citation>
    <scope>NUCLEOTIDE SEQUENCE [LARGE SCALE GENOMIC DNA]</scope>
    <source>
        <strain evidence="1">ST1C</strain>
    </source>
</reference>
<organism evidence="1 2">
    <name type="scientific">Streblomastix strix</name>
    <dbReference type="NCBI Taxonomy" id="222440"/>
    <lineage>
        <taxon>Eukaryota</taxon>
        <taxon>Metamonada</taxon>
        <taxon>Preaxostyla</taxon>
        <taxon>Oxymonadida</taxon>
        <taxon>Streblomastigidae</taxon>
        <taxon>Streblomastix</taxon>
    </lineage>
</organism>